<feature type="transmembrane region" description="Helical" evidence="2">
    <location>
        <begin position="79"/>
        <end position="97"/>
    </location>
</feature>
<keyword evidence="2" id="KW-1133">Transmembrane helix</keyword>
<proteinExistence type="predicted"/>
<accession>A0A9U8EI51</accession>
<dbReference type="RefSeq" id="XP_013088146.2">
    <property type="nucleotide sequence ID" value="XM_013232692.2"/>
</dbReference>
<gene>
    <name evidence="4" type="primary">LOC106072332</name>
</gene>
<dbReference type="GeneID" id="106072332"/>
<dbReference type="OrthoDB" id="6379279at2759"/>
<dbReference type="OMA" id="ICCKNDI"/>
<dbReference type="KEGG" id="bgt:106072332"/>
<keyword evidence="3" id="KW-1185">Reference proteome</keyword>
<dbReference type="AlphaFoldDB" id="A0A9U8EI51"/>
<name>A0A9U8EI51_BIOGL</name>
<dbReference type="Proteomes" id="UP001165740">
    <property type="component" value="Chromosome 10"/>
</dbReference>
<evidence type="ECO:0000313" key="4">
    <source>
        <dbReference type="RefSeq" id="XP_013088146.2"/>
    </source>
</evidence>
<sequence length="184" mass="20704">MSYGVTEMLASAVWTSLFLMVIALFEVVSGGKCYKEESLGDAEGNVYFCNAAGLTRCCTENSERTCCVEIAEKNMKEQLQLWGIVAGMIILIAILFICCKNDISFCNSDLTLKERCYRCRNRGKNKKAHTLENEKPGQYYDNPAGDFGDGPSNNYYEKDPYKFPPLPPIEELKGNKMYSNQSYA</sequence>
<feature type="region of interest" description="Disordered" evidence="1">
    <location>
        <begin position="130"/>
        <end position="184"/>
    </location>
</feature>
<evidence type="ECO:0000256" key="2">
    <source>
        <dbReference type="SAM" id="Phobius"/>
    </source>
</evidence>
<keyword evidence="2" id="KW-0812">Transmembrane</keyword>
<evidence type="ECO:0000313" key="3">
    <source>
        <dbReference type="Proteomes" id="UP001165740"/>
    </source>
</evidence>
<keyword evidence="2" id="KW-0472">Membrane</keyword>
<feature type="transmembrane region" description="Helical" evidence="2">
    <location>
        <begin position="12"/>
        <end position="29"/>
    </location>
</feature>
<evidence type="ECO:0000256" key="1">
    <source>
        <dbReference type="SAM" id="MobiDB-lite"/>
    </source>
</evidence>
<protein>
    <submittedName>
        <fullName evidence="4">Uncharacterized protein LOC106072332</fullName>
    </submittedName>
</protein>
<reference evidence="4" key="1">
    <citation type="submission" date="2025-08" db="UniProtKB">
        <authorList>
            <consortium name="RefSeq"/>
        </authorList>
    </citation>
    <scope>IDENTIFICATION</scope>
</reference>
<organism evidence="3 4">
    <name type="scientific">Biomphalaria glabrata</name>
    <name type="common">Bloodfluke planorb</name>
    <name type="synonym">Freshwater snail</name>
    <dbReference type="NCBI Taxonomy" id="6526"/>
    <lineage>
        <taxon>Eukaryota</taxon>
        <taxon>Metazoa</taxon>
        <taxon>Spiralia</taxon>
        <taxon>Lophotrochozoa</taxon>
        <taxon>Mollusca</taxon>
        <taxon>Gastropoda</taxon>
        <taxon>Heterobranchia</taxon>
        <taxon>Euthyneura</taxon>
        <taxon>Panpulmonata</taxon>
        <taxon>Hygrophila</taxon>
        <taxon>Lymnaeoidea</taxon>
        <taxon>Planorbidae</taxon>
        <taxon>Biomphalaria</taxon>
    </lineage>
</organism>